<feature type="transmembrane region" description="Helical" evidence="1">
    <location>
        <begin position="337"/>
        <end position="355"/>
    </location>
</feature>
<feature type="transmembrane region" description="Helical" evidence="1">
    <location>
        <begin position="138"/>
        <end position="160"/>
    </location>
</feature>
<evidence type="ECO:0000313" key="4">
    <source>
        <dbReference type="EMBL" id="SVP90351.1"/>
    </source>
</evidence>
<feature type="domain" description="J" evidence="2">
    <location>
        <begin position="58"/>
        <end position="126"/>
    </location>
</feature>
<evidence type="ECO:0000313" key="3">
    <source>
        <dbReference type="EMBL" id="SVP89211.1"/>
    </source>
</evidence>
<dbReference type="InterPro" id="IPR036869">
    <property type="entry name" value="J_dom_sf"/>
</dbReference>
<dbReference type="SUPFAM" id="SSF46565">
    <property type="entry name" value="Chaperone J-domain"/>
    <property type="match status" value="1"/>
</dbReference>
<protein>
    <submittedName>
        <fullName evidence="3">DnaJ-like molecular chaperone, putative</fullName>
    </submittedName>
</protein>
<keyword evidence="1" id="KW-1133">Transmembrane helix</keyword>
<feature type="transmembrane region" description="Helical" evidence="1">
    <location>
        <begin position="212"/>
        <end position="232"/>
    </location>
</feature>
<sequence length="356" mass="40506">MGLNVLLCHTVISAVANNLLLVGDHFVVKKFNSIFRFTLHALIASFLFYHELPKLGDTYFSYLGLPITATHSDVLKSYDRIQEFLKVSWNINNLIQTGSPDVVAKLKKAYQTLSNQESRMLYSAYGDVDIDAKNPQDFTIIVLTVSLSYYCVSAILCCALNRSNRLKFAKYITVLYNAVGFFLEVELRFLYACFMKNIFYLNKLLPYQHVEFLRAIPPFVMMVASLLTHSFVTDMDKLNMLLWQSAVATNGIILEKMANVVNATDYLKSLGRDNLSLPEDLFKFEARGSGLGEFLDSLDESQKKKLVDLLNNGVSLLLINYFQNGKAKTPKSRIIEFLKPALIYIVMFLVIRVFLK</sequence>
<proteinExistence type="predicted"/>
<reference evidence="3" key="1">
    <citation type="submission" date="2018-07" db="EMBL/GenBank/DDBJ databases">
        <authorList>
            <person name="Quirk P.G."/>
            <person name="Krulwich T.A."/>
        </authorList>
    </citation>
    <scope>NUCLEOTIDE SEQUENCE</scope>
    <source>
        <strain evidence="3">Anand</strain>
    </source>
</reference>
<dbReference type="EMBL" id="UIVS01000001">
    <property type="protein sequence ID" value="SVP90351.1"/>
    <property type="molecule type" value="Genomic_DNA"/>
</dbReference>
<evidence type="ECO:0000259" key="2">
    <source>
        <dbReference type="PROSITE" id="PS50076"/>
    </source>
</evidence>
<name>A0A3B0MZA8_THEAN</name>
<gene>
    <name evidence="3" type="ORF">TAT_000106400</name>
    <name evidence="4" type="ORF">TAV_000105700</name>
</gene>
<dbReference type="EMBL" id="UIVT01000001">
    <property type="protein sequence ID" value="SVP89211.1"/>
    <property type="molecule type" value="Genomic_DNA"/>
</dbReference>
<keyword evidence="1" id="KW-0812">Transmembrane</keyword>
<dbReference type="VEuPathDB" id="PiroplasmaDB:TA16145"/>
<keyword evidence="1" id="KW-0472">Membrane</keyword>
<dbReference type="InterPro" id="IPR001623">
    <property type="entry name" value="DnaJ_domain"/>
</dbReference>
<accession>A0A3B0MZA8</accession>
<dbReference type="AlphaFoldDB" id="A0A3B0MZA8"/>
<organism evidence="3">
    <name type="scientific">Theileria annulata</name>
    <dbReference type="NCBI Taxonomy" id="5874"/>
    <lineage>
        <taxon>Eukaryota</taxon>
        <taxon>Sar</taxon>
        <taxon>Alveolata</taxon>
        <taxon>Apicomplexa</taxon>
        <taxon>Aconoidasida</taxon>
        <taxon>Piroplasmida</taxon>
        <taxon>Theileriidae</taxon>
        <taxon>Theileria</taxon>
    </lineage>
</organism>
<feature type="transmembrane region" description="Helical" evidence="1">
    <location>
        <begin position="6"/>
        <end position="27"/>
    </location>
</feature>
<dbReference type="PROSITE" id="PS50076">
    <property type="entry name" value="DNAJ_2"/>
    <property type="match status" value="1"/>
</dbReference>
<evidence type="ECO:0000256" key="1">
    <source>
        <dbReference type="SAM" id="Phobius"/>
    </source>
</evidence>
<feature type="transmembrane region" description="Helical" evidence="1">
    <location>
        <begin position="172"/>
        <end position="192"/>
    </location>
</feature>